<dbReference type="Proteomes" id="UP000747399">
    <property type="component" value="Unassembled WGS sequence"/>
</dbReference>
<name>A0A8J4F3I0_9CHLO</name>
<dbReference type="AlphaFoldDB" id="A0A8J4F3I0"/>
<evidence type="ECO:0000313" key="1">
    <source>
        <dbReference type="EMBL" id="GIL59536.1"/>
    </source>
</evidence>
<organism evidence="1 2">
    <name type="scientific">Volvox africanus</name>
    <dbReference type="NCBI Taxonomy" id="51714"/>
    <lineage>
        <taxon>Eukaryota</taxon>
        <taxon>Viridiplantae</taxon>
        <taxon>Chlorophyta</taxon>
        <taxon>core chlorophytes</taxon>
        <taxon>Chlorophyceae</taxon>
        <taxon>CS clade</taxon>
        <taxon>Chlamydomonadales</taxon>
        <taxon>Volvocaceae</taxon>
        <taxon>Volvox</taxon>
    </lineage>
</organism>
<reference evidence="1" key="1">
    <citation type="journal article" date="2021" name="Proc. Natl. Acad. Sci. U.S.A.">
        <title>Three genomes in the algal genus Volvox reveal the fate of a haploid sex-determining region after a transition to homothallism.</title>
        <authorList>
            <person name="Yamamoto K."/>
            <person name="Hamaji T."/>
            <person name="Kawai-Toyooka H."/>
            <person name="Matsuzaki R."/>
            <person name="Takahashi F."/>
            <person name="Nishimura Y."/>
            <person name="Kawachi M."/>
            <person name="Noguchi H."/>
            <person name="Minakuchi Y."/>
            <person name="Umen J.G."/>
            <person name="Toyoda A."/>
            <person name="Nozaki H."/>
        </authorList>
    </citation>
    <scope>NUCLEOTIDE SEQUENCE</scope>
    <source>
        <strain evidence="1">NIES-3780</strain>
    </source>
</reference>
<gene>
    <name evidence="1" type="ORF">Vafri_14299</name>
</gene>
<accession>A0A8J4F3I0</accession>
<sequence length="135" mass="15453">MGEVPIREAITLLNNFPVSELTLGMRHEVAMKTIQAEAREWLKECEDDPDRELDDEVLLEYNLEKLKRYFEPQRRHVKTQEFLHMDQANHVPHSGDGTGAVCGGYAWEAAHHHQVHGGSASRDPQRCQDALLQRA</sequence>
<dbReference type="EMBL" id="BNCO01000035">
    <property type="protein sequence ID" value="GIL59536.1"/>
    <property type="molecule type" value="Genomic_DNA"/>
</dbReference>
<proteinExistence type="predicted"/>
<keyword evidence="2" id="KW-1185">Reference proteome</keyword>
<protein>
    <submittedName>
        <fullName evidence="1">Uncharacterized protein</fullName>
    </submittedName>
</protein>
<comment type="caution">
    <text evidence="1">The sequence shown here is derived from an EMBL/GenBank/DDBJ whole genome shotgun (WGS) entry which is preliminary data.</text>
</comment>
<evidence type="ECO:0000313" key="2">
    <source>
        <dbReference type="Proteomes" id="UP000747399"/>
    </source>
</evidence>